<gene>
    <name evidence="2" type="ORF">BU16DRAFT_532437</name>
</gene>
<feature type="region of interest" description="Disordered" evidence="1">
    <location>
        <begin position="1"/>
        <end position="151"/>
    </location>
</feature>
<evidence type="ECO:0000313" key="2">
    <source>
        <dbReference type="EMBL" id="KAF2502012.1"/>
    </source>
</evidence>
<dbReference type="AlphaFoldDB" id="A0A6A6RCA5"/>
<name>A0A6A6RCA5_9PEZI</name>
<dbReference type="OrthoDB" id="10468133at2759"/>
<feature type="compositionally biased region" description="Acidic residues" evidence="1">
    <location>
        <begin position="52"/>
        <end position="68"/>
    </location>
</feature>
<feature type="compositionally biased region" description="Basic and acidic residues" evidence="1">
    <location>
        <begin position="16"/>
        <end position="31"/>
    </location>
</feature>
<feature type="compositionally biased region" description="Basic and acidic residues" evidence="1">
    <location>
        <begin position="124"/>
        <end position="149"/>
    </location>
</feature>
<evidence type="ECO:0000313" key="3">
    <source>
        <dbReference type="Proteomes" id="UP000799750"/>
    </source>
</evidence>
<proteinExistence type="predicted"/>
<feature type="compositionally biased region" description="Polar residues" evidence="1">
    <location>
        <begin position="32"/>
        <end position="51"/>
    </location>
</feature>
<keyword evidence="3" id="KW-1185">Reference proteome</keyword>
<sequence>MGNKLSLPRAPGLGVEDQHILAGDRPKESHLETTSGADNPNKIPSTGPNDDNATDAELGVDPDMDAEDQETRLPAKEPKSEVHDGVSDQHNERARADSLVPADPKQGPTNTSAEAPEALNRASEQTKLENGETQEEQKAHEEEEQKEPTELMDLPPELLLEIVEHSVGTGADIRMQSSLIGGRRAMLADHSYGGMYFSTYMALRQVNKTLSEMAGQGFYGQNNFEAGDFAILNSAFRRGLGKFVGQLRTITIARVTGNVKKAWQNLIRIKNLQRLTFGNFQAYVYARGEREGYFEGRVREKMQEVLNATATDLLIPLRRHHGKKGIKIVFDGNRGGLWDEYEETVRRANLMGKTNVVALSPEKVAAKVKELDDEFNEMVVAKENEYLEQELASAKRLLDVAQFRVNELIKYMGDSEATRD</sequence>
<reference evidence="2" key="1">
    <citation type="journal article" date="2020" name="Stud. Mycol.">
        <title>101 Dothideomycetes genomes: a test case for predicting lifestyles and emergence of pathogens.</title>
        <authorList>
            <person name="Haridas S."/>
            <person name="Albert R."/>
            <person name="Binder M."/>
            <person name="Bloem J."/>
            <person name="Labutti K."/>
            <person name="Salamov A."/>
            <person name="Andreopoulos B."/>
            <person name="Baker S."/>
            <person name="Barry K."/>
            <person name="Bills G."/>
            <person name="Bluhm B."/>
            <person name="Cannon C."/>
            <person name="Castanera R."/>
            <person name="Culley D."/>
            <person name="Daum C."/>
            <person name="Ezra D."/>
            <person name="Gonzalez J."/>
            <person name="Henrissat B."/>
            <person name="Kuo A."/>
            <person name="Liang C."/>
            <person name="Lipzen A."/>
            <person name="Lutzoni F."/>
            <person name="Magnuson J."/>
            <person name="Mondo S."/>
            <person name="Nolan M."/>
            <person name="Ohm R."/>
            <person name="Pangilinan J."/>
            <person name="Park H.-J."/>
            <person name="Ramirez L."/>
            <person name="Alfaro M."/>
            <person name="Sun H."/>
            <person name="Tritt A."/>
            <person name="Yoshinaga Y."/>
            <person name="Zwiers L.-H."/>
            <person name="Turgeon B."/>
            <person name="Goodwin S."/>
            <person name="Spatafora J."/>
            <person name="Crous P."/>
            <person name="Grigoriev I."/>
        </authorList>
    </citation>
    <scope>NUCLEOTIDE SEQUENCE</scope>
    <source>
        <strain evidence="2">CBS 269.34</strain>
    </source>
</reference>
<dbReference type="EMBL" id="MU004181">
    <property type="protein sequence ID" value="KAF2502012.1"/>
    <property type="molecule type" value="Genomic_DNA"/>
</dbReference>
<accession>A0A6A6RCA5</accession>
<evidence type="ECO:0000256" key="1">
    <source>
        <dbReference type="SAM" id="MobiDB-lite"/>
    </source>
</evidence>
<organism evidence="2 3">
    <name type="scientific">Lophium mytilinum</name>
    <dbReference type="NCBI Taxonomy" id="390894"/>
    <lineage>
        <taxon>Eukaryota</taxon>
        <taxon>Fungi</taxon>
        <taxon>Dikarya</taxon>
        <taxon>Ascomycota</taxon>
        <taxon>Pezizomycotina</taxon>
        <taxon>Dothideomycetes</taxon>
        <taxon>Pleosporomycetidae</taxon>
        <taxon>Mytilinidiales</taxon>
        <taxon>Mytilinidiaceae</taxon>
        <taxon>Lophium</taxon>
    </lineage>
</organism>
<feature type="compositionally biased region" description="Basic and acidic residues" evidence="1">
    <location>
        <begin position="69"/>
        <end position="96"/>
    </location>
</feature>
<protein>
    <submittedName>
        <fullName evidence="2">Uncharacterized protein</fullName>
    </submittedName>
</protein>
<dbReference type="Proteomes" id="UP000799750">
    <property type="component" value="Unassembled WGS sequence"/>
</dbReference>